<reference evidence="4" key="1">
    <citation type="submission" date="2024-02" db="EMBL/GenBank/DDBJ databases">
        <authorList>
            <consortium name="ELIXIR-Norway"/>
            <consortium name="Elixir Norway"/>
        </authorList>
    </citation>
    <scope>NUCLEOTIDE SEQUENCE</scope>
</reference>
<dbReference type="Pfam" id="PF02201">
    <property type="entry name" value="SWIB"/>
    <property type="match status" value="1"/>
</dbReference>
<dbReference type="Gene3D" id="1.10.245.10">
    <property type="entry name" value="SWIB/MDM2 domain"/>
    <property type="match status" value="1"/>
</dbReference>
<evidence type="ECO:0000256" key="2">
    <source>
        <dbReference type="SAM" id="SignalP"/>
    </source>
</evidence>
<feature type="region of interest" description="Disordered" evidence="1">
    <location>
        <begin position="17"/>
        <end position="49"/>
    </location>
</feature>
<keyword evidence="5" id="KW-1185">Reference proteome</keyword>
<evidence type="ECO:0000313" key="4">
    <source>
        <dbReference type="EMBL" id="CAK9225465.1"/>
    </source>
</evidence>
<dbReference type="InterPro" id="IPR019835">
    <property type="entry name" value="SWIB_domain"/>
</dbReference>
<organism evidence="4 5">
    <name type="scientific">Sphagnum troendelagicum</name>
    <dbReference type="NCBI Taxonomy" id="128251"/>
    <lineage>
        <taxon>Eukaryota</taxon>
        <taxon>Viridiplantae</taxon>
        <taxon>Streptophyta</taxon>
        <taxon>Embryophyta</taxon>
        <taxon>Bryophyta</taxon>
        <taxon>Sphagnophytina</taxon>
        <taxon>Sphagnopsida</taxon>
        <taxon>Sphagnales</taxon>
        <taxon>Sphagnaceae</taxon>
        <taxon>Sphagnum</taxon>
    </lineage>
</organism>
<keyword evidence="2" id="KW-0732">Signal</keyword>
<dbReference type="SUPFAM" id="SSF47592">
    <property type="entry name" value="SWIB/MDM2 domain"/>
    <property type="match status" value="1"/>
</dbReference>
<dbReference type="InterPro" id="IPR036885">
    <property type="entry name" value="SWIB_MDM2_dom_sf"/>
</dbReference>
<evidence type="ECO:0000313" key="5">
    <source>
        <dbReference type="Proteomes" id="UP001497512"/>
    </source>
</evidence>
<dbReference type="InterPro" id="IPR003121">
    <property type="entry name" value="SWIB_MDM2_domain"/>
</dbReference>
<dbReference type="EMBL" id="OZ019897">
    <property type="protein sequence ID" value="CAK9225465.1"/>
    <property type="molecule type" value="Genomic_DNA"/>
</dbReference>
<evidence type="ECO:0000259" key="3">
    <source>
        <dbReference type="PROSITE" id="PS51925"/>
    </source>
</evidence>
<evidence type="ECO:0000256" key="1">
    <source>
        <dbReference type="SAM" id="MobiDB-lite"/>
    </source>
</evidence>
<proteinExistence type="predicted"/>
<dbReference type="PROSITE" id="PS51925">
    <property type="entry name" value="SWIB_MDM2"/>
    <property type="match status" value="1"/>
</dbReference>
<feature type="chain" id="PRO_5045908244" description="DM2 domain-containing protein" evidence="2">
    <location>
        <begin position="21"/>
        <end position="148"/>
    </location>
</feature>
<gene>
    <name evidence="4" type="ORF">CSSPTR1EN2_LOCUS17579</name>
</gene>
<protein>
    <recommendedName>
        <fullName evidence="3">DM2 domain-containing protein</fullName>
    </recommendedName>
</protein>
<feature type="signal peptide" evidence="2">
    <location>
        <begin position="1"/>
        <end position="20"/>
    </location>
</feature>
<feature type="compositionally biased region" description="Basic and acidic residues" evidence="1">
    <location>
        <begin position="27"/>
        <end position="36"/>
    </location>
</feature>
<feature type="domain" description="DM2" evidence="3">
    <location>
        <begin position="56"/>
        <end position="134"/>
    </location>
</feature>
<name>A0ABP0UNP7_9BRYO</name>
<dbReference type="CDD" id="cd10567">
    <property type="entry name" value="SWIB-MDM2_like"/>
    <property type="match status" value="1"/>
</dbReference>
<dbReference type="SMART" id="SM00151">
    <property type="entry name" value="SWIB"/>
    <property type="match status" value="1"/>
</dbReference>
<sequence>MSASMSRFVVLLARACTSSPSQTGAKTAERREENRRTRTRMPAAAGSSAAKAATSALTRVSAVSPALKKFLGVTEISRPETMKRIWSYIKDHNLQNPENRKEILCDEKLKTVLGGKEKVGFTEVAGLLSPHFPKTKKPATASAPAPAA</sequence>
<dbReference type="Proteomes" id="UP001497512">
    <property type="component" value="Chromosome 5"/>
</dbReference>
<accession>A0ABP0UNP7</accession>
<dbReference type="PANTHER" id="PTHR13844">
    <property type="entry name" value="SWI/SNF-RELATED MATRIX-ASSOCIATED ACTIN-DEPENDENT REGULATOR OF CHROMATIN SUBFAMILY D"/>
    <property type="match status" value="1"/>
</dbReference>